<dbReference type="AlphaFoldDB" id="A0AAV7J439"/>
<protein>
    <submittedName>
        <fullName evidence="1">Uncharacterized protein</fullName>
    </submittedName>
</protein>
<keyword evidence="2" id="KW-1185">Reference proteome</keyword>
<reference evidence="1 2" key="1">
    <citation type="journal article" date="2021" name="J. Hered.">
        <title>A chromosome-level genome assembly of the parasitoid wasp, Cotesia glomerata (Hymenoptera: Braconidae).</title>
        <authorList>
            <person name="Pinto B.J."/>
            <person name="Weis J.J."/>
            <person name="Gamble T."/>
            <person name="Ode P.J."/>
            <person name="Paul R."/>
            <person name="Zaspel J.M."/>
        </authorList>
    </citation>
    <scope>NUCLEOTIDE SEQUENCE [LARGE SCALE GENOMIC DNA]</scope>
    <source>
        <strain evidence="1">CgM1</strain>
    </source>
</reference>
<comment type="caution">
    <text evidence="1">The sequence shown here is derived from an EMBL/GenBank/DDBJ whole genome shotgun (WGS) entry which is preliminary data.</text>
</comment>
<accession>A0AAV7J439</accession>
<dbReference type="Proteomes" id="UP000826195">
    <property type="component" value="Unassembled WGS sequence"/>
</dbReference>
<gene>
    <name evidence="1" type="ORF">KQX54_010958</name>
</gene>
<organism evidence="1 2">
    <name type="scientific">Cotesia glomerata</name>
    <name type="common">Lepidopteran parasitic wasp</name>
    <name type="synonym">Apanteles glomeratus</name>
    <dbReference type="NCBI Taxonomy" id="32391"/>
    <lineage>
        <taxon>Eukaryota</taxon>
        <taxon>Metazoa</taxon>
        <taxon>Ecdysozoa</taxon>
        <taxon>Arthropoda</taxon>
        <taxon>Hexapoda</taxon>
        <taxon>Insecta</taxon>
        <taxon>Pterygota</taxon>
        <taxon>Neoptera</taxon>
        <taxon>Endopterygota</taxon>
        <taxon>Hymenoptera</taxon>
        <taxon>Apocrita</taxon>
        <taxon>Ichneumonoidea</taxon>
        <taxon>Braconidae</taxon>
        <taxon>Microgastrinae</taxon>
        <taxon>Cotesia</taxon>
    </lineage>
</organism>
<sequence length="184" mass="20636">MRRVNSRQCDVSISQQRPFARTTRRRKEEKRPRKGCLDIIKERNGQAKWLSGELLVLVVLELLELVASVAGGRKGEREQNVTHLLRVTYTNRRTSRAGSQLATCSLLCSHTRVRINLSVSCHVQSSHSMSLAECTRCSHCVPAEGVVQQPTANSQQLKIQGLLCTSQVRVRLFSVSVMLNIAEI</sequence>
<proteinExistence type="predicted"/>
<name>A0AAV7J439_COTGL</name>
<evidence type="ECO:0000313" key="1">
    <source>
        <dbReference type="EMBL" id="KAH0567595.1"/>
    </source>
</evidence>
<dbReference type="EMBL" id="JAHXZJ010000001">
    <property type="protein sequence ID" value="KAH0567595.1"/>
    <property type="molecule type" value="Genomic_DNA"/>
</dbReference>
<evidence type="ECO:0000313" key="2">
    <source>
        <dbReference type="Proteomes" id="UP000826195"/>
    </source>
</evidence>